<name>Q7VIK8_HELHP</name>
<organism evidence="2 3">
    <name type="scientific">Helicobacter hepaticus (strain ATCC 51449 / 3B1)</name>
    <dbReference type="NCBI Taxonomy" id="235279"/>
    <lineage>
        <taxon>Bacteria</taxon>
        <taxon>Pseudomonadati</taxon>
        <taxon>Campylobacterota</taxon>
        <taxon>Epsilonproteobacteria</taxon>
        <taxon>Campylobacterales</taxon>
        <taxon>Helicobacteraceae</taxon>
        <taxon>Helicobacter</taxon>
    </lineage>
</organism>
<dbReference type="AlphaFoldDB" id="Q7VIK8"/>
<dbReference type="InterPro" id="IPR050218">
    <property type="entry name" value="LptD"/>
</dbReference>
<dbReference type="PANTHER" id="PTHR30189:SF1">
    <property type="entry name" value="LPS-ASSEMBLY PROTEIN LPTD"/>
    <property type="match status" value="1"/>
</dbReference>
<proteinExistence type="inferred from homology"/>
<keyword evidence="3" id="KW-1185">Reference proteome</keyword>
<dbReference type="GO" id="GO:0009279">
    <property type="term" value="C:cell outer membrane"/>
    <property type="evidence" value="ECO:0007669"/>
    <property type="project" value="InterPro"/>
</dbReference>
<accession>Q7VIK8</accession>
<dbReference type="GO" id="GO:0015920">
    <property type="term" value="P:lipopolysaccharide transport"/>
    <property type="evidence" value="ECO:0007669"/>
    <property type="project" value="InterPro"/>
</dbReference>
<dbReference type="EMBL" id="AE017125">
    <property type="protein sequence ID" value="AAP77193.1"/>
    <property type="molecule type" value="Genomic_DNA"/>
</dbReference>
<evidence type="ECO:0000313" key="3">
    <source>
        <dbReference type="Proteomes" id="UP000002495"/>
    </source>
</evidence>
<evidence type="ECO:0000313" key="2">
    <source>
        <dbReference type="EMBL" id="AAP77193.1"/>
    </source>
</evidence>
<dbReference type="KEGG" id="hhe:HH_0596"/>
<dbReference type="InterPro" id="IPR007543">
    <property type="entry name" value="LptD_C"/>
</dbReference>
<gene>
    <name evidence="2" type="ordered locus">HH_0596</name>
</gene>
<protein>
    <submittedName>
        <fullName evidence="2">Organic solvent tolerance protein</fullName>
    </submittedName>
</protein>
<dbReference type="STRING" id="235279.HH_0596"/>
<dbReference type="HOGENOM" id="CLU_014172_0_0_7"/>
<dbReference type="eggNOG" id="COG1452">
    <property type="taxonomic scope" value="Bacteria"/>
</dbReference>
<dbReference type="GO" id="GO:1990351">
    <property type="term" value="C:transporter complex"/>
    <property type="evidence" value="ECO:0007669"/>
    <property type="project" value="TreeGrafter"/>
</dbReference>
<dbReference type="InterPro" id="IPR020889">
    <property type="entry name" value="LipoPS_assembly_LptD"/>
</dbReference>
<dbReference type="HAMAP" id="MF_01411">
    <property type="entry name" value="LPS_assembly_LptD"/>
    <property type="match status" value="1"/>
</dbReference>
<reference evidence="2 3" key="1">
    <citation type="journal article" date="2003" name="Proc. Natl. Acad. Sci. U.S.A.">
        <title>The complete genome sequence of the carcinogenic bacterium Helicobacter hepaticus.</title>
        <authorList>
            <person name="Suerbaum S."/>
            <person name="Josenhans C."/>
            <person name="Sterzenbach T."/>
            <person name="Drescher B."/>
            <person name="Brandt P."/>
            <person name="Bell M."/>
            <person name="Droege M."/>
            <person name="Fartmann B."/>
            <person name="Fischer H.-P."/>
            <person name="Ge Z."/>
            <person name="Hoerster A."/>
            <person name="Holland R."/>
            <person name="Klein K."/>
            <person name="Koenig J."/>
            <person name="Macko L."/>
            <person name="Mendz G.L."/>
            <person name="Nyakatura G."/>
            <person name="Schauer D.B."/>
            <person name="Shen Z."/>
            <person name="Weber J."/>
            <person name="Frosch M."/>
            <person name="Fox J.G."/>
        </authorList>
    </citation>
    <scope>NUCLEOTIDE SEQUENCE [LARGE SCALE GENOMIC DNA]</scope>
    <source>
        <strain evidence="3">ATCC 51449 / 3B1</strain>
    </source>
</reference>
<feature type="domain" description="LptD C-terminal" evidence="1">
    <location>
        <begin position="250"/>
        <end position="632"/>
    </location>
</feature>
<dbReference type="Pfam" id="PF04453">
    <property type="entry name" value="LptD"/>
    <property type="match status" value="1"/>
</dbReference>
<dbReference type="OrthoDB" id="9760225at2"/>
<sequence length="710" mass="82638">MFDLSADDVRASGDIITAEGNAFLLYGDAYMVAQKIIYNKQSKEVHLEGGAKVYQGNILYLDVERVDITLEDKHTIMSNLYLQSTMGIWIMAKQGEGQDDNYTFKKGVISGCDIQHPLWHLNVSSGTYNAQKEYISVWNPRFYLGSMPVFYFPYFFAPTGNIRKTGLLSPEMSFSNKQGFMYMQPLFIAPFNRWDMTLSPQVRTQRGYGGEVEFRFADKENNIATFRGRYFQNNDEYMRSNNLKNQHIYGGTFQYETQDIFVSNNEYANDGFYTDITYMNDLEYMRLKSLNAAFNTRLYESRINYFVNTNKHYFGTYFKYYLDLSKESNVNTFQSLPQIHYHHYTDSLFFKNLLYTFDFQGKYVTRASGYKYFQNTFSLPFGVAFPFFKDYFSIGANVDMYATSVLLQDTQGITDAMNHPLNKSINYSVSSYNISLNSDIARPYKHFFHSMHFEALFSGALYKYTSNAIDDDRYEAYNKLLEENNHNPEALKVYWNPSDIVDIVKNKHKVDLKLSQYFYGKNGKELFYWRMYQRLFIKDSFLTRNQVLRNELGFSPIEGLNLSASAFYSYSRNTFSEASINASFNRWGLDSNLTFYFKLDPLYLSSGLYSQQGSNNGNTGFLRGTMGYDFGYFYLNTNIGYDVGLGYLKDWYVTISKDIRCFGIGLKIAQDVRPTLTADNQITPITNQYVKLEFRFVPLANIGATYRFKE</sequence>
<dbReference type="PANTHER" id="PTHR30189">
    <property type="entry name" value="LPS-ASSEMBLY PROTEIN"/>
    <property type="match status" value="1"/>
</dbReference>
<dbReference type="Proteomes" id="UP000002495">
    <property type="component" value="Chromosome"/>
</dbReference>
<evidence type="ECO:0000259" key="1">
    <source>
        <dbReference type="Pfam" id="PF04453"/>
    </source>
</evidence>
<dbReference type="GO" id="GO:0043165">
    <property type="term" value="P:Gram-negative-bacterium-type cell outer membrane assembly"/>
    <property type="evidence" value="ECO:0007669"/>
    <property type="project" value="InterPro"/>
</dbReference>